<dbReference type="InterPro" id="IPR011701">
    <property type="entry name" value="MFS"/>
</dbReference>
<dbReference type="SUPFAM" id="SSF103473">
    <property type="entry name" value="MFS general substrate transporter"/>
    <property type="match status" value="1"/>
</dbReference>
<evidence type="ECO:0000256" key="1">
    <source>
        <dbReference type="SAM" id="Phobius"/>
    </source>
</evidence>
<keyword evidence="1" id="KW-1133">Transmembrane helix</keyword>
<feature type="transmembrane region" description="Helical" evidence="1">
    <location>
        <begin position="188"/>
        <end position="212"/>
    </location>
</feature>
<dbReference type="Pfam" id="PF07690">
    <property type="entry name" value="MFS_1"/>
    <property type="match status" value="1"/>
</dbReference>
<dbReference type="RefSeq" id="WP_156007267.1">
    <property type="nucleotide sequence ID" value="NZ_CP045483.1"/>
</dbReference>
<accession>A0A650CQA0</accession>
<dbReference type="GeneID" id="42799030"/>
<sequence length="369" mass="41235">MKVFIGQAFIVAGLTMLSLLYPISLYNETHSTALLGLSITLNNLAVAVGSYIWGLLLDKSRERYFYTILLPLSGLLISFIIFRTSFGLLGYSLVGFFSALDSPLYSVILLEQLTPETIVVGNSRLSQLSLAGNIAGSILGAVLPHFEIPLILFALGTVINAIVIPRYKGEIREDKNERIREFKILLKPLISFSMFNLSAEIFYVMFIPLLTIYKVPSWTYFLSYTALYILDEYVYYKSPQMVKDNELYYAFSVISLRSSIVLALGFLVFFSINLSYGIMPVFLVFGSSYPIYSTAFFSLMFKNLSKNRGAIIGLFNAGENLASAAGSILSAFVNPHSISQAYFISFFGFVISFFMFYDYINSVKVTSSA</sequence>
<feature type="transmembrane region" description="Helical" evidence="1">
    <location>
        <begin position="148"/>
        <end position="167"/>
    </location>
</feature>
<dbReference type="EMBL" id="CP045483">
    <property type="protein sequence ID" value="QGR19953.1"/>
    <property type="molecule type" value="Genomic_DNA"/>
</dbReference>
<name>A0A650CQA0_9CREN</name>
<gene>
    <name evidence="2" type="ORF">D1868_08125</name>
</gene>
<feature type="transmembrane region" description="Helical" evidence="1">
    <location>
        <begin position="339"/>
        <end position="360"/>
    </location>
</feature>
<keyword evidence="1" id="KW-0472">Membrane</keyword>
<feature type="transmembrane region" description="Helical" evidence="1">
    <location>
        <begin position="278"/>
        <end position="299"/>
    </location>
</feature>
<reference evidence="2 3" key="1">
    <citation type="submission" date="2019-10" db="EMBL/GenBank/DDBJ databases">
        <title>Genome Sequences from Six Type Strain Members of the Archaeal Family Sulfolobaceae: Acidianus ambivalens, Acidianus infernus, Metallosphaera prunae, Stygiolobus azoricus, Sulfolobus metallicus, and Sulfurisphaera ohwakuensis.</title>
        <authorList>
            <person name="Counts J.A."/>
            <person name="Kelly R.M."/>
        </authorList>
    </citation>
    <scope>NUCLEOTIDE SEQUENCE [LARGE SCALE GENOMIC DNA]</scope>
    <source>
        <strain evidence="2 3">FC6</strain>
    </source>
</reference>
<dbReference type="OrthoDB" id="34469at2157"/>
<protein>
    <submittedName>
        <fullName evidence="2">MFS transporter</fullName>
    </submittedName>
</protein>
<keyword evidence="1" id="KW-0812">Transmembrane</keyword>
<feature type="transmembrane region" description="Helical" evidence="1">
    <location>
        <begin position="32"/>
        <end position="57"/>
    </location>
</feature>
<feature type="transmembrane region" description="Helical" evidence="1">
    <location>
        <begin position="311"/>
        <end position="333"/>
    </location>
</feature>
<organism evidence="2 3">
    <name type="scientific">Stygiolobus azoricus</name>
    <dbReference type="NCBI Taxonomy" id="41675"/>
    <lineage>
        <taxon>Archaea</taxon>
        <taxon>Thermoproteota</taxon>
        <taxon>Thermoprotei</taxon>
        <taxon>Sulfolobales</taxon>
        <taxon>Sulfolobaceae</taxon>
        <taxon>Stygiolobus</taxon>
    </lineage>
</organism>
<keyword evidence="3" id="KW-1185">Reference proteome</keyword>
<evidence type="ECO:0000313" key="2">
    <source>
        <dbReference type="EMBL" id="QGR19953.1"/>
    </source>
</evidence>
<proteinExistence type="predicted"/>
<feature type="transmembrane region" description="Helical" evidence="1">
    <location>
        <begin position="218"/>
        <end position="236"/>
    </location>
</feature>
<dbReference type="Proteomes" id="UP000423396">
    <property type="component" value="Chromosome"/>
</dbReference>
<feature type="transmembrane region" description="Helical" evidence="1">
    <location>
        <begin position="248"/>
        <end position="272"/>
    </location>
</feature>
<dbReference type="GO" id="GO:0022857">
    <property type="term" value="F:transmembrane transporter activity"/>
    <property type="evidence" value="ECO:0007669"/>
    <property type="project" value="InterPro"/>
</dbReference>
<evidence type="ECO:0000313" key="3">
    <source>
        <dbReference type="Proteomes" id="UP000423396"/>
    </source>
</evidence>
<dbReference type="AlphaFoldDB" id="A0A650CQA0"/>
<dbReference type="InterPro" id="IPR036259">
    <property type="entry name" value="MFS_trans_sf"/>
</dbReference>
<dbReference type="Gene3D" id="1.20.1250.20">
    <property type="entry name" value="MFS general substrate transporter like domains"/>
    <property type="match status" value="1"/>
</dbReference>
<feature type="transmembrane region" description="Helical" evidence="1">
    <location>
        <begin position="64"/>
        <end position="82"/>
    </location>
</feature>
<dbReference type="KEGG" id="sazo:D1868_08125"/>